<evidence type="ECO:0000256" key="1">
    <source>
        <dbReference type="SAM" id="Phobius"/>
    </source>
</evidence>
<reference evidence="2 3" key="1">
    <citation type="submission" date="2018-03" db="EMBL/GenBank/DDBJ databases">
        <title>Genome sequence of Clostridium vincentii DSM 10228.</title>
        <authorList>
            <person name="Poehlein A."/>
            <person name="Daniel R."/>
        </authorList>
    </citation>
    <scope>NUCLEOTIDE SEQUENCE [LARGE SCALE GENOMIC DNA]</scope>
    <source>
        <strain evidence="2 3">DSM 10228</strain>
    </source>
</reference>
<feature type="transmembrane region" description="Helical" evidence="1">
    <location>
        <begin position="81"/>
        <end position="99"/>
    </location>
</feature>
<feature type="transmembrane region" description="Helical" evidence="1">
    <location>
        <begin position="250"/>
        <end position="269"/>
    </location>
</feature>
<evidence type="ECO:0000313" key="3">
    <source>
        <dbReference type="Proteomes" id="UP000239471"/>
    </source>
</evidence>
<comment type="caution">
    <text evidence="2">The sequence shown here is derived from an EMBL/GenBank/DDBJ whole genome shotgun (WGS) entry which is preliminary data.</text>
</comment>
<keyword evidence="1" id="KW-0472">Membrane</keyword>
<keyword evidence="1" id="KW-1133">Transmembrane helix</keyword>
<evidence type="ECO:0000313" key="2">
    <source>
        <dbReference type="EMBL" id="PRR82040.1"/>
    </source>
</evidence>
<dbReference type="OrthoDB" id="3260635at2"/>
<feature type="transmembrane region" description="Helical" evidence="1">
    <location>
        <begin position="146"/>
        <end position="163"/>
    </location>
</feature>
<proteinExistence type="predicted"/>
<dbReference type="Proteomes" id="UP000239471">
    <property type="component" value="Unassembled WGS sequence"/>
</dbReference>
<gene>
    <name evidence="2" type="ORF">CLVI_21050</name>
</gene>
<name>A0A2T0BDS9_9CLOT</name>
<feature type="transmembrane region" description="Helical" evidence="1">
    <location>
        <begin position="215"/>
        <end position="238"/>
    </location>
</feature>
<dbReference type="EMBL" id="PVXQ01000021">
    <property type="protein sequence ID" value="PRR82040.1"/>
    <property type="molecule type" value="Genomic_DNA"/>
</dbReference>
<accession>A0A2T0BDS9</accession>
<keyword evidence="3" id="KW-1185">Reference proteome</keyword>
<keyword evidence="1" id="KW-0812">Transmembrane</keyword>
<feature type="transmembrane region" description="Helical" evidence="1">
    <location>
        <begin position="14"/>
        <end position="35"/>
    </location>
</feature>
<dbReference type="AlphaFoldDB" id="A0A2T0BDS9"/>
<organism evidence="2 3">
    <name type="scientific">Clostridium vincentii</name>
    <dbReference type="NCBI Taxonomy" id="52704"/>
    <lineage>
        <taxon>Bacteria</taxon>
        <taxon>Bacillati</taxon>
        <taxon>Bacillota</taxon>
        <taxon>Clostridia</taxon>
        <taxon>Eubacteriales</taxon>
        <taxon>Clostridiaceae</taxon>
        <taxon>Clostridium</taxon>
    </lineage>
</organism>
<feature type="transmembrane region" description="Helical" evidence="1">
    <location>
        <begin position="183"/>
        <end position="208"/>
    </location>
</feature>
<protein>
    <submittedName>
        <fullName evidence="2">Uncharacterized protein</fullName>
    </submittedName>
</protein>
<sequence>MNNIIIKTKNDKNILYFTIPIVILIATCSGIGIWNQKLYLKETVGWLSQCIGQDISNLIFVSPILLASAFYASKGNRNAKIIWLGTMITNIYSYAIYCFAVHFNFLFLAYCLILGLSNFSVINFLVENINEDFRSWFTEKTPTKAVGIFLFIIAFMFAFLWLSDSLPAVLTNTVPENIIKDNLFTNPIHVLDFAFYLPLMFISSIMLIKKKALGYLIAPMMMVFALLTNVNIICLMIVTMQKTTSNNIPMIIGFGIFAFVCLVFLWLFLKNSLYIKDSYGGKG</sequence>
<dbReference type="RefSeq" id="WP_106060064.1">
    <property type="nucleotide sequence ID" value="NZ_PVXQ01000021.1"/>
</dbReference>
<feature type="transmembrane region" description="Helical" evidence="1">
    <location>
        <begin position="105"/>
        <end position="126"/>
    </location>
</feature>
<feature type="transmembrane region" description="Helical" evidence="1">
    <location>
        <begin position="55"/>
        <end position="72"/>
    </location>
</feature>